<keyword evidence="1" id="KW-0175">Coiled coil</keyword>
<evidence type="ECO:0000313" key="2">
    <source>
        <dbReference type="EMBL" id="CAD9709877.1"/>
    </source>
</evidence>
<accession>A0A7S2WWK1</accession>
<organism evidence="2">
    <name type="scientific">Rhizochromulina marina</name>
    <dbReference type="NCBI Taxonomy" id="1034831"/>
    <lineage>
        <taxon>Eukaryota</taxon>
        <taxon>Sar</taxon>
        <taxon>Stramenopiles</taxon>
        <taxon>Ochrophyta</taxon>
        <taxon>Dictyochophyceae</taxon>
        <taxon>Rhizochromulinales</taxon>
        <taxon>Rhizochromulina</taxon>
    </lineage>
</organism>
<feature type="coiled-coil region" evidence="1">
    <location>
        <begin position="106"/>
        <end position="133"/>
    </location>
</feature>
<reference evidence="2" key="1">
    <citation type="submission" date="2021-01" db="EMBL/GenBank/DDBJ databases">
        <authorList>
            <person name="Corre E."/>
            <person name="Pelletier E."/>
            <person name="Niang G."/>
            <person name="Scheremetjew M."/>
            <person name="Finn R."/>
            <person name="Kale V."/>
            <person name="Holt S."/>
            <person name="Cochrane G."/>
            <person name="Meng A."/>
            <person name="Brown T."/>
            <person name="Cohen L."/>
        </authorList>
    </citation>
    <scope>NUCLEOTIDE SEQUENCE</scope>
    <source>
        <strain evidence="2">CCMP1243</strain>
    </source>
</reference>
<evidence type="ECO:0000256" key="1">
    <source>
        <dbReference type="SAM" id="Coils"/>
    </source>
</evidence>
<dbReference type="EMBL" id="HBHJ01031571">
    <property type="protein sequence ID" value="CAD9709877.1"/>
    <property type="molecule type" value="Transcribed_RNA"/>
</dbReference>
<sequence>MAATVFTHSPPVNPFGKRSSAVFDEAAHFASETAKRRRLCELSNHDAHPRPAEDRSLARAAKRCRMEAVVDENGDMPIYSQRQMDEVQQSKLAELAQMQHQCGAALAGKDEILQQAQAELEELRARLTEQERLTHENKLLKRAVAIQHNAGEKMREMEEKHRQEIKVFLDAGVQASEYIRRLEQTNFTLKAHLQQMTAPHVGGFASPHWGT</sequence>
<protein>
    <submittedName>
        <fullName evidence="2">Uncharacterized protein</fullName>
    </submittedName>
</protein>
<name>A0A7S2WWK1_9STRA</name>
<proteinExistence type="predicted"/>
<dbReference type="AlphaFoldDB" id="A0A7S2WWK1"/>
<gene>
    <name evidence="2" type="ORF">RMAR1173_LOCUS20870</name>
</gene>